<dbReference type="SMART" id="SM00387">
    <property type="entry name" value="HATPase_c"/>
    <property type="match status" value="1"/>
</dbReference>
<dbReference type="InterPro" id="IPR035965">
    <property type="entry name" value="PAS-like_dom_sf"/>
</dbReference>
<name>A0A0C2A3K5_9BACT</name>
<organism evidence="7 8">
    <name type="scientific">Enhygromyxa salina</name>
    <dbReference type="NCBI Taxonomy" id="215803"/>
    <lineage>
        <taxon>Bacteria</taxon>
        <taxon>Pseudomonadati</taxon>
        <taxon>Myxococcota</taxon>
        <taxon>Polyangia</taxon>
        <taxon>Nannocystales</taxon>
        <taxon>Nannocystaceae</taxon>
        <taxon>Enhygromyxa</taxon>
    </lineage>
</organism>
<comment type="caution">
    <text evidence="7">The sequence shown here is derived from an EMBL/GenBank/DDBJ whole genome shotgun (WGS) entry which is preliminary data.</text>
</comment>
<proteinExistence type="predicted"/>
<evidence type="ECO:0000313" key="8">
    <source>
        <dbReference type="Proteomes" id="UP000031599"/>
    </source>
</evidence>
<dbReference type="Gene3D" id="3.40.50.300">
    <property type="entry name" value="P-loop containing nucleotide triphosphate hydrolases"/>
    <property type="match status" value="1"/>
</dbReference>
<evidence type="ECO:0000256" key="1">
    <source>
        <dbReference type="ARBA" id="ARBA00000085"/>
    </source>
</evidence>
<evidence type="ECO:0000313" key="7">
    <source>
        <dbReference type="EMBL" id="KIG17968.1"/>
    </source>
</evidence>
<dbReference type="Gene3D" id="1.10.287.130">
    <property type="match status" value="1"/>
</dbReference>
<dbReference type="Gene3D" id="3.30.450.20">
    <property type="entry name" value="PAS domain"/>
    <property type="match status" value="1"/>
</dbReference>
<evidence type="ECO:0000256" key="3">
    <source>
        <dbReference type="ARBA" id="ARBA00022553"/>
    </source>
</evidence>
<keyword evidence="7" id="KW-0808">Transferase</keyword>
<dbReference type="InterPro" id="IPR003594">
    <property type="entry name" value="HATPase_dom"/>
</dbReference>
<dbReference type="Gene3D" id="1.10.510.10">
    <property type="entry name" value="Transferase(Phosphotransferase) domain 1"/>
    <property type="match status" value="1"/>
</dbReference>
<dbReference type="InterPro" id="IPR003661">
    <property type="entry name" value="HisK_dim/P_dom"/>
</dbReference>
<dbReference type="Pfam" id="PF00512">
    <property type="entry name" value="HisKA"/>
    <property type="match status" value="1"/>
</dbReference>
<keyword evidence="7" id="KW-0418">Kinase</keyword>
<evidence type="ECO:0000256" key="2">
    <source>
        <dbReference type="ARBA" id="ARBA00012438"/>
    </source>
</evidence>
<dbReference type="PRINTS" id="PR00344">
    <property type="entry name" value="BCTRLSENSOR"/>
</dbReference>
<accession>A0A0C2A3K5</accession>
<evidence type="ECO:0000259" key="6">
    <source>
        <dbReference type="PROSITE" id="PS50109"/>
    </source>
</evidence>
<comment type="catalytic activity">
    <reaction evidence="1">
        <text>ATP + protein L-histidine = ADP + protein N-phospho-L-histidine.</text>
        <dbReference type="EC" id="2.7.13.3"/>
    </reaction>
</comment>
<dbReference type="InterPro" id="IPR008271">
    <property type="entry name" value="Ser/Thr_kinase_AS"/>
</dbReference>
<dbReference type="PROSITE" id="PS00108">
    <property type="entry name" value="PROTEIN_KINASE_ST"/>
    <property type="match status" value="1"/>
</dbReference>
<dbReference type="InterPro" id="IPR011009">
    <property type="entry name" value="Kinase-like_dom_sf"/>
</dbReference>
<sequence>MMSRDPMVLALADYRVTGPLHGSGRSRLLCAVSERDGSEVIAKVFDIADETVEARVQHEFELIRGLDVEGIVRAESLQRVGDQLVLILERAPGVDLRVLAAGQPLPLELFGQIAIQIAEILAQTHAQRIIHRDIKPANLLFDAKSGRAHLADFGISVLLESERRHIYDDQILSGTLPYISPEQTGRTNRSVDFRSDLYSLGVTFYELLTGQRPFEDTSPLELIHAHLARTPRAPHELVPELPIGISRLVMKLLAKAPEHRYQTATGLAADLRELLGLHERGQPDASYELGRADRSTSLQLPHQLYGREHEHRELREAFEQLIASKARQTALLAGPPGVGKSALLDELEVAAIGHGGHVLRGKYGAYHELPYAAIVQAFTGMFELLLTETDAGLLRWRRRLVTGLGGLVNVVCELVPALTLIVGEQPKLAELGPIEGRNRLHVAIERLVSTLCEHGPLVLMLDDLHAADHGSIALLETLIRGVTGPLLITGTLRPGQIPAGHPLQALIDEVEAQRLPRAGVINVAPLSSQAIEALLHDALGGASDQLHTLAAIVKRKTGGVPLFIGQFMSQLVTNELLLLDADGWRWDQSKVEAAQIPDDAVEMMSNRLRLLPAPARLLLGRAACLGIRFGLAELALVSDCPPGELVGNSFELIEAGLLVGIGHEYGFTHDSIQHAARRQLPPDETRRVHWKIARHLLETLEGSALDEQLFEIVEHLDAGIPEQLEPAQRVEVATLNLRAGQRALDSAAYDLALRYFGHGLEQLEHAPSNPSLPSDAASGEHDKLVFGLWFGHAQTLALASQHERANAAFDTLLARPLSPYQYGLVISRRIRLLQLDNRQPEAIALGRDALAQLGAPLPRKVGLGRALLSLTRAWLMIRGFNLDTAMALPACEDPRGAALFEIVSQLKYPAFIVDLNLFMYLSGVHVLLLGTHGFHETTPIAMADLSINVGGGFNKPHEAQRTIDLAQQLCARTDKPDVPRSNIVAIAGSLCYHRTRPYADFLHEFELAYLLALELGEFDHAAFIAAFGLDMQLEVGTHLAVLDRRALEIEYELGCRGAKQMQSVSWVAVNCCAELLGERALEVDGQPRGIAQLTPEALLARGGVPTNDYAALADIALVQVVLGDYAAALETGIRAAPKIAVVLFNSWLVPRSYLALCVAVSAQRLAGQALPPNAQSLANKGLSLLRAWAKACPSNYGHYLELALGLREAVRSHAKRARLVRAIAHLDRAWIQARTRGCRWVEGIAAQFVAELLERHGGGVLVEGAWRRAWDAYSAWGAEAKLERLRARKPTLFAEPERRRGSPTTGPATGPSSGSSNTSLDLEGVLRSVGVITEDLHLDEVITRVLDAALTCAGAGHGQLLLERGGELTLVAEARGADHRASVLRKPRRLRDVGDQAPRTIINFVVRTGKSLVLDDAGSDPRFASDPYLARHEVHSLIAMPIVRNALIGVLVLENRLRTHGFTPASIETLRLITDQAASTLDNARLYAALGRSEARWRSLVDGAPDMIALLDERGRFAFVNRSLDAESDFIVAMTPESREKWYAAVELALANGEQRELEVELPGPSTSRWYAVRIAAIALDGELDGEANGELDHELDREGPEAIDGRSGRRRRNAIAVATDITDRKHAEAEREQLAAQVRQQQRLESLGTLASGVAHEINNPMQGIMNYAELIADNPDDRNTVLEFAGEITHETERVSAIVRNLLTFSRQEHEQDFEQVQVRALIDGTLSLINAILRRDQITMKIDVPPLLVRCRSQQIQQIIMNLVTNARDALNEHHPGRHARKHIQIRAHALEGVDRVRISVEDNGGGIPEAIRTKIFDPFFTTKDRDHGTGLGLSVSHGIAHEHDGELSVETHIGKGTCFHLDLPAGSASGDGPSSLPP</sequence>
<dbReference type="InterPro" id="IPR005467">
    <property type="entry name" value="His_kinase_dom"/>
</dbReference>
<dbReference type="PANTHER" id="PTHR43642">
    <property type="entry name" value="HYBRID SIGNAL TRANSDUCTION HISTIDINE KINASE G"/>
    <property type="match status" value="1"/>
</dbReference>
<dbReference type="Pfam" id="PF01590">
    <property type="entry name" value="GAF"/>
    <property type="match status" value="1"/>
</dbReference>
<feature type="compositionally biased region" description="Low complexity" evidence="4">
    <location>
        <begin position="1302"/>
        <end position="1319"/>
    </location>
</feature>
<dbReference type="InterPro" id="IPR053159">
    <property type="entry name" value="Hybrid_Histidine_Kinase"/>
</dbReference>
<dbReference type="CDD" id="cd00082">
    <property type="entry name" value="HisKA"/>
    <property type="match status" value="1"/>
</dbReference>
<dbReference type="Proteomes" id="UP000031599">
    <property type="component" value="Unassembled WGS sequence"/>
</dbReference>
<dbReference type="SUPFAM" id="SSF52540">
    <property type="entry name" value="P-loop containing nucleoside triphosphate hydrolases"/>
    <property type="match status" value="1"/>
</dbReference>
<keyword evidence="3" id="KW-0597">Phosphoprotein</keyword>
<dbReference type="Pfam" id="PF13191">
    <property type="entry name" value="AAA_16"/>
    <property type="match status" value="1"/>
</dbReference>
<dbReference type="PROSITE" id="PS50011">
    <property type="entry name" value="PROTEIN_KINASE_DOM"/>
    <property type="match status" value="1"/>
</dbReference>
<dbReference type="SUPFAM" id="SSF47384">
    <property type="entry name" value="Homodimeric domain of signal transducing histidine kinase"/>
    <property type="match status" value="1"/>
</dbReference>
<dbReference type="Gene3D" id="3.30.565.10">
    <property type="entry name" value="Histidine kinase-like ATPase, C-terminal domain"/>
    <property type="match status" value="1"/>
</dbReference>
<dbReference type="SUPFAM" id="SSF56112">
    <property type="entry name" value="Protein kinase-like (PK-like)"/>
    <property type="match status" value="1"/>
</dbReference>
<dbReference type="SMART" id="SM00220">
    <property type="entry name" value="S_TKc"/>
    <property type="match status" value="1"/>
</dbReference>
<dbReference type="InterPro" id="IPR003018">
    <property type="entry name" value="GAF"/>
</dbReference>
<gene>
    <name evidence="7" type="ORF">DB30_02183</name>
</gene>
<dbReference type="InterPro" id="IPR041664">
    <property type="entry name" value="AAA_16"/>
</dbReference>
<dbReference type="InterPro" id="IPR004358">
    <property type="entry name" value="Sig_transdc_His_kin-like_C"/>
</dbReference>
<dbReference type="InterPro" id="IPR027417">
    <property type="entry name" value="P-loop_NTPase"/>
</dbReference>
<feature type="domain" description="Histidine kinase" evidence="6">
    <location>
        <begin position="1654"/>
        <end position="1871"/>
    </location>
</feature>
<dbReference type="SUPFAM" id="SSF55785">
    <property type="entry name" value="PYP-like sensor domain (PAS domain)"/>
    <property type="match status" value="1"/>
</dbReference>
<dbReference type="Gene3D" id="3.30.450.40">
    <property type="match status" value="1"/>
</dbReference>
<evidence type="ECO:0000256" key="4">
    <source>
        <dbReference type="SAM" id="MobiDB-lite"/>
    </source>
</evidence>
<dbReference type="InterPro" id="IPR000719">
    <property type="entry name" value="Prot_kinase_dom"/>
</dbReference>
<dbReference type="PANTHER" id="PTHR43642:SF1">
    <property type="entry name" value="HYBRID SIGNAL TRANSDUCTION HISTIDINE KINASE G"/>
    <property type="match status" value="1"/>
</dbReference>
<dbReference type="InterPro" id="IPR036890">
    <property type="entry name" value="HATPase_C_sf"/>
</dbReference>
<dbReference type="PROSITE" id="PS50109">
    <property type="entry name" value="HIS_KIN"/>
    <property type="match status" value="1"/>
</dbReference>
<dbReference type="GO" id="GO:0000155">
    <property type="term" value="F:phosphorelay sensor kinase activity"/>
    <property type="evidence" value="ECO:0007669"/>
    <property type="project" value="InterPro"/>
</dbReference>
<dbReference type="Pfam" id="PF02518">
    <property type="entry name" value="HATPase_c"/>
    <property type="match status" value="1"/>
</dbReference>
<dbReference type="CDD" id="cd14014">
    <property type="entry name" value="STKc_PknB_like"/>
    <property type="match status" value="1"/>
</dbReference>
<dbReference type="InterPro" id="IPR029016">
    <property type="entry name" value="GAF-like_dom_sf"/>
</dbReference>
<dbReference type="Pfam" id="PF00069">
    <property type="entry name" value="Pkinase"/>
    <property type="match status" value="1"/>
</dbReference>
<feature type="domain" description="Protein kinase" evidence="5">
    <location>
        <begin position="14"/>
        <end position="275"/>
    </location>
</feature>
<dbReference type="SMART" id="SM00388">
    <property type="entry name" value="HisKA"/>
    <property type="match status" value="1"/>
</dbReference>
<dbReference type="EMBL" id="JMCC02000016">
    <property type="protein sequence ID" value="KIG17968.1"/>
    <property type="molecule type" value="Genomic_DNA"/>
</dbReference>
<evidence type="ECO:0000259" key="5">
    <source>
        <dbReference type="PROSITE" id="PS50011"/>
    </source>
</evidence>
<dbReference type="GO" id="GO:0005524">
    <property type="term" value="F:ATP binding"/>
    <property type="evidence" value="ECO:0007669"/>
    <property type="project" value="InterPro"/>
</dbReference>
<dbReference type="SUPFAM" id="SSF55874">
    <property type="entry name" value="ATPase domain of HSP90 chaperone/DNA topoisomerase II/histidine kinase"/>
    <property type="match status" value="1"/>
</dbReference>
<protein>
    <recommendedName>
        <fullName evidence="2">histidine kinase</fullName>
        <ecNumber evidence="2">2.7.13.3</ecNumber>
    </recommendedName>
</protein>
<reference evidence="7 8" key="1">
    <citation type="submission" date="2014-12" db="EMBL/GenBank/DDBJ databases">
        <title>Genome assembly of Enhygromyxa salina DSM 15201.</title>
        <authorList>
            <person name="Sharma G."/>
            <person name="Subramanian S."/>
        </authorList>
    </citation>
    <scope>NUCLEOTIDE SEQUENCE [LARGE SCALE GENOMIC DNA]</scope>
    <source>
        <strain evidence="7 8">DSM 15201</strain>
    </source>
</reference>
<dbReference type="EC" id="2.7.13.3" evidence="2"/>
<dbReference type="SUPFAM" id="SSF55781">
    <property type="entry name" value="GAF domain-like"/>
    <property type="match status" value="1"/>
</dbReference>
<dbReference type="InterPro" id="IPR036097">
    <property type="entry name" value="HisK_dim/P_sf"/>
</dbReference>
<dbReference type="SMART" id="SM00065">
    <property type="entry name" value="GAF"/>
    <property type="match status" value="1"/>
</dbReference>
<feature type="region of interest" description="Disordered" evidence="4">
    <location>
        <begin position="1293"/>
        <end position="1320"/>
    </location>
</feature>